<keyword evidence="2 3" id="KW-0342">GTP-binding</keyword>
<dbReference type="EC" id="3.6.5.5" evidence="7"/>
<dbReference type="PROSITE" id="PS51388">
    <property type="entry name" value="GED"/>
    <property type="match status" value="1"/>
</dbReference>
<dbReference type="InterPro" id="IPR022812">
    <property type="entry name" value="Dynamin"/>
</dbReference>
<keyword evidence="8" id="KW-1185">Reference proteome</keyword>
<dbReference type="GO" id="GO:0048312">
    <property type="term" value="P:intracellular distribution of mitochondria"/>
    <property type="evidence" value="ECO:0007669"/>
    <property type="project" value="TreeGrafter"/>
</dbReference>
<dbReference type="InterPro" id="IPR045063">
    <property type="entry name" value="Dynamin_N"/>
</dbReference>
<evidence type="ECO:0000313" key="7">
    <source>
        <dbReference type="EMBL" id="KAJ1982866.1"/>
    </source>
</evidence>
<dbReference type="Pfam" id="PF02212">
    <property type="entry name" value="GED"/>
    <property type="match status" value="1"/>
</dbReference>
<dbReference type="OrthoDB" id="5061070at2759"/>
<dbReference type="PROSITE" id="PS00410">
    <property type="entry name" value="G_DYNAMIN_1"/>
    <property type="match status" value="1"/>
</dbReference>
<evidence type="ECO:0000256" key="1">
    <source>
        <dbReference type="ARBA" id="ARBA00022741"/>
    </source>
</evidence>
<protein>
    <submittedName>
        <fullName evidence="7">Dynamin- GTPase protein</fullName>
        <ecNumber evidence="7">3.6.5.5</ecNumber>
    </submittedName>
</protein>
<dbReference type="InterPro" id="IPR003130">
    <property type="entry name" value="GED"/>
</dbReference>
<dbReference type="GO" id="GO:0016559">
    <property type="term" value="P:peroxisome fission"/>
    <property type="evidence" value="ECO:0007669"/>
    <property type="project" value="TreeGrafter"/>
</dbReference>
<gene>
    <name evidence="7" type="primary">DNM1</name>
    <name evidence="7" type="ORF">H4R34_001563</name>
</gene>
<feature type="domain" description="Dynamin-type G" evidence="6">
    <location>
        <begin position="22"/>
        <end position="314"/>
    </location>
</feature>
<dbReference type="GO" id="GO:0003924">
    <property type="term" value="F:GTPase activity"/>
    <property type="evidence" value="ECO:0007669"/>
    <property type="project" value="InterPro"/>
</dbReference>
<dbReference type="PANTHER" id="PTHR11566">
    <property type="entry name" value="DYNAMIN"/>
    <property type="match status" value="1"/>
</dbReference>
<feature type="domain" description="GED" evidence="5">
    <location>
        <begin position="698"/>
        <end position="785"/>
    </location>
</feature>
<proteinExistence type="inferred from homology"/>
<dbReference type="GO" id="GO:0016020">
    <property type="term" value="C:membrane"/>
    <property type="evidence" value="ECO:0007669"/>
    <property type="project" value="TreeGrafter"/>
</dbReference>
<dbReference type="Proteomes" id="UP001151582">
    <property type="component" value="Unassembled WGS sequence"/>
</dbReference>
<keyword evidence="1 3" id="KW-0547">Nucleotide-binding</keyword>
<dbReference type="InterPro" id="IPR030381">
    <property type="entry name" value="G_DYNAMIN_dom"/>
</dbReference>
<feature type="region of interest" description="Disordered" evidence="4">
    <location>
        <begin position="641"/>
        <end position="660"/>
    </location>
</feature>
<dbReference type="GO" id="GO:0008017">
    <property type="term" value="F:microtubule binding"/>
    <property type="evidence" value="ECO:0007669"/>
    <property type="project" value="TreeGrafter"/>
</dbReference>
<evidence type="ECO:0000256" key="2">
    <source>
        <dbReference type="ARBA" id="ARBA00023134"/>
    </source>
</evidence>
<dbReference type="Gene3D" id="1.20.120.1240">
    <property type="entry name" value="Dynamin, middle domain"/>
    <property type="match status" value="2"/>
</dbReference>
<dbReference type="PROSITE" id="PS51718">
    <property type="entry name" value="G_DYNAMIN_2"/>
    <property type="match status" value="1"/>
</dbReference>
<dbReference type="InterPro" id="IPR000375">
    <property type="entry name" value="Dynamin_stalk"/>
</dbReference>
<feature type="region of interest" description="Disordered" evidence="4">
    <location>
        <begin position="525"/>
        <end position="558"/>
    </location>
</feature>
<dbReference type="GO" id="GO:0000266">
    <property type="term" value="P:mitochondrial fission"/>
    <property type="evidence" value="ECO:0007669"/>
    <property type="project" value="TreeGrafter"/>
</dbReference>
<comment type="similarity">
    <text evidence="3">Belongs to the TRAFAC class dynamin-like GTPase superfamily. Dynamin/Fzo/YdjA family.</text>
</comment>
<name>A0A9W8B5X3_9FUNG</name>
<dbReference type="SMART" id="SM00053">
    <property type="entry name" value="DYNc"/>
    <property type="match status" value="1"/>
</dbReference>
<dbReference type="SMART" id="SM00302">
    <property type="entry name" value="GED"/>
    <property type="match status" value="1"/>
</dbReference>
<keyword evidence="7" id="KW-0378">Hydrolase</keyword>
<dbReference type="Gene3D" id="3.40.50.300">
    <property type="entry name" value="P-loop containing nucleotide triphosphate hydrolases"/>
    <property type="match status" value="1"/>
</dbReference>
<dbReference type="InterPro" id="IPR020850">
    <property type="entry name" value="GED_dom"/>
</dbReference>
<dbReference type="GO" id="GO:0005874">
    <property type="term" value="C:microtubule"/>
    <property type="evidence" value="ECO:0007669"/>
    <property type="project" value="TreeGrafter"/>
</dbReference>
<evidence type="ECO:0000259" key="6">
    <source>
        <dbReference type="PROSITE" id="PS51718"/>
    </source>
</evidence>
<accession>A0A9W8B5X3</accession>
<dbReference type="InterPro" id="IPR001401">
    <property type="entry name" value="Dynamin_GTPase"/>
</dbReference>
<dbReference type="GO" id="GO:0005777">
    <property type="term" value="C:peroxisome"/>
    <property type="evidence" value="ECO:0007669"/>
    <property type="project" value="TreeGrafter"/>
</dbReference>
<evidence type="ECO:0000313" key="8">
    <source>
        <dbReference type="Proteomes" id="UP001151582"/>
    </source>
</evidence>
<feature type="region of interest" description="Disordered" evidence="4">
    <location>
        <begin position="564"/>
        <end position="583"/>
    </location>
</feature>
<dbReference type="FunFam" id="3.40.50.300:FF:000383">
    <property type="entry name" value="Dynamin-like gtpase dnm1"/>
    <property type="match status" value="1"/>
</dbReference>
<organism evidence="7 8">
    <name type="scientific">Dimargaris verticillata</name>
    <dbReference type="NCBI Taxonomy" id="2761393"/>
    <lineage>
        <taxon>Eukaryota</taxon>
        <taxon>Fungi</taxon>
        <taxon>Fungi incertae sedis</taxon>
        <taxon>Zoopagomycota</taxon>
        <taxon>Kickxellomycotina</taxon>
        <taxon>Dimargaritomycetes</taxon>
        <taxon>Dimargaritales</taxon>
        <taxon>Dimargaritaceae</taxon>
        <taxon>Dimargaris</taxon>
    </lineage>
</organism>
<dbReference type="PANTHER" id="PTHR11566:SF235">
    <property type="entry name" value="DYNAMIN-RELATED PROTEIN DNM1"/>
    <property type="match status" value="1"/>
</dbReference>
<dbReference type="SUPFAM" id="SSF52540">
    <property type="entry name" value="P-loop containing nucleoside triphosphate hydrolases"/>
    <property type="match status" value="1"/>
</dbReference>
<evidence type="ECO:0000256" key="3">
    <source>
        <dbReference type="RuleBase" id="RU003932"/>
    </source>
</evidence>
<dbReference type="InterPro" id="IPR027417">
    <property type="entry name" value="P-loop_NTPase"/>
</dbReference>
<dbReference type="GO" id="GO:0005525">
    <property type="term" value="F:GTP binding"/>
    <property type="evidence" value="ECO:0007669"/>
    <property type="project" value="UniProtKB-KW"/>
</dbReference>
<dbReference type="CDD" id="cd08771">
    <property type="entry name" value="DLP_1"/>
    <property type="match status" value="1"/>
</dbReference>
<dbReference type="GO" id="GO:0006897">
    <property type="term" value="P:endocytosis"/>
    <property type="evidence" value="ECO:0007669"/>
    <property type="project" value="TreeGrafter"/>
</dbReference>
<dbReference type="Pfam" id="PF00350">
    <property type="entry name" value="Dynamin_N"/>
    <property type="match status" value="1"/>
</dbReference>
<dbReference type="Pfam" id="PF01031">
    <property type="entry name" value="Dynamin_M"/>
    <property type="match status" value="1"/>
</dbReference>
<dbReference type="InterPro" id="IPR019762">
    <property type="entry name" value="Dynamin_GTPase_CS"/>
</dbReference>
<dbReference type="GO" id="GO:0005739">
    <property type="term" value="C:mitochondrion"/>
    <property type="evidence" value="ECO:0007669"/>
    <property type="project" value="TreeGrafter"/>
</dbReference>
<feature type="region of interest" description="Disordered" evidence="4">
    <location>
        <begin position="75"/>
        <end position="98"/>
    </location>
</feature>
<reference evidence="7" key="1">
    <citation type="submission" date="2022-07" db="EMBL/GenBank/DDBJ databases">
        <title>Phylogenomic reconstructions and comparative analyses of Kickxellomycotina fungi.</title>
        <authorList>
            <person name="Reynolds N.K."/>
            <person name="Stajich J.E."/>
            <person name="Barry K."/>
            <person name="Grigoriev I.V."/>
            <person name="Crous P."/>
            <person name="Smith M.E."/>
        </authorList>
    </citation>
    <scope>NUCLEOTIDE SEQUENCE</scope>
    <source>
        <strain evidence="7">RSA 567</strain>
    </source>
</reference>
<dbReference type="PRINTS" id="PR00195">
    <property type="entry name" value="DYNAMIN"/>
</dbReference>
<evidence type="ECO:0000259" key="5">
    <source>
        <dbReference type="PROSITE" id="PS51388"/>
    </source>
</evidence>
<sequence length="785" mass="86849">MDDLIPTVNRLQDVFNTIGQDHIDLPQIVVVGSQSSGKSSVLENLVGRDFLPRGTGIVTRRPLVLQLVNVPRRKLSRRGRADPSSETEPTGAEQEPFPERAQFLHLPDRQFSDFSEVRQEIQRETERLAGPNKGICRTPIHLKITSPNVLNLTLVDLPGLTKLPVGDQPTDIEQQTRDLVMEYITKPNSIILSVSPANVDLVNSESLKLAREVDADGKRTLGVITKIDLMDQGTNALDTLNGRVFPLRLGFVGVINRSQQDTIANKPIQEALKFEKEYFQTHPVYRAIATRCGTAHLAKILNQLLMSHIRDKLPDIKTKINGLISQTEQELMSYGSSSLSGTINTSSLLLRLLTQFANQFNASIEGNGSDMQAAELCGGARLYYIFNNIFGGALDSINPCANLTDHDIRLAIRNSTGPRPSLFVPELAFEILVKPQIKTLDSPSQRCVQLAYEELMKISQSCGGKELLRYPKLYAKLIEVVSDLLRERVAPTAQYVESLISIQRSYINTNHPDFIGGSGALAELQRKATAKPREPSSYGRSLHPHSDLSGLGMEDEGISDTESVASHGRVNGGSRKPRGIRPGSVRSRILQSSGQPFAAGHPHQGDKFLHYFFGGNKADPMFTTENSKRLSLPVPNRVKENGQYFASNPGSGALDTSPVGPDASLGAADLATSPTAHLLATQFDQTCDVADRRDHMETELIRSLITSYFNIVRKSIQDLVPKAIMHMLVNHCREVLQNRLVETLYKENLIDELLQEDESLIAERNKCEDMLQVYRKAFAIISESP</sequence>
<comment type="caution">
    <text evidence="7">The sequence shown here is derived from an EMBL/GenBank/DDBJ whole genome shotgun (WGS) entry which is preliminary data.</text>
</comment>
<dbReference type="AlphaFoldDB" id="A0A9W8B5X3"/>
<dbReference type="EMBL" id="JANBQB010000077">
    <property type="protein sequence ID" value="KAJ1982866.1"/>
    <property type="molecule type" value="Genomic_DNA"/>
</dbReference>
<evidence type="ECO:0000256" key="4">
    <source>
        <dbReference type="SAM" id="MobiDB-lite"/>
    </source>
</evidence>